<reference evidence="2" key="1">
    <citation type="submission" date="2022-10" db="EMBL/GenBank/DDBJ databases">
        <title>Culturing micro-colonial fungi from biological soil crusts in the Mojave desert and describing Neophaeococcomyces mojavensis, and introducing the new genera and species Taxawa tesnikishii.</title>
        <authorList>
            <person name="Kurbessoian T."/>
            <person name="Stajich J.E."/>
        </authorList>
    </citation>
    <scope>NUCLEOTIDE SEQUENCE</scope>
    <source>
        <strain evidence="2">TK_41</strain>
    </source>
</reference>
<keyword evidence="3" id="KW-1185">Reference proteome</keyword>
<dbReference type="Proteomes" id="UP001172673">
    <property type="component" value="Unassembled WGS sequence"/>
</dbReference>
<sequence length="998" mass="112777">MLCVHRGRISAGHAVGPFFRYRYPRGTTLRQNRYRHGDSQHERKATAATPASPPAPHSLVPQQDLFPTEFSEYIQQDAPTYQAVTAGEKQGSGGDATWWMDPEASPVEEEQGGQERATARSFPLNEALNQMLSVFLPSHAKENKVDLSYTNPLLWEVNTQTFHEPAAVDFRSADGLRKLLADYLLNVEPHLHESPSEEKLLDALQSTFCHESLQLLEKIGHDVSDVVSWAWIFKSDNLDLAFARYISLATQKRKTKTGRIPKFVPLQLLRASEVGAYALKGFIKSILTDLQLCSDAGEYHGWNWITRVCLVVRLLRHARRTAPECFEDVSLIVKHLFFDYYTVQPRQIEESELRRVSHIFNRFLSLISLPAPRTPYSAYLFQQNAQLALVRLMFASKPQVPVTREGYRALIAVQLRHPKTAPERTWAEAKSLSWPPWRQIKMGIEEDLEYPGKESRAIKLLRRMQEAGYTLGAWEKSAAILAGWDTDKSPTIQTRAILMRPRQPWLLNRSNQAIDKAVSEDTPEVWAARIRATRTVREAWASFRSYEMSQQGPADVHYWPYFTMMERLLAGTVLPESTRDWKYLPGDLKETFDASSNPREVIYIDAEVPSVDEFYQSMLRAGIEPGGPLMSSLLYHSPSIEAGFAYIQDSGWNEVTKDVLRHAEKYPIPIIRDNLQRLRLDTLAAFISLLCRSGPHDTLVFRDICHIDASRGDLVPGDLSRVPAIAYASQLLIAAGVSNIRVWNALLDGASVGIGKYLGNKSLEPKFRHPPWAYLRSILWPETNHVVLQPDLDTFRSQAKILHRILPWAKSPSRSKHLGNLAKTTFNRAVYGRRLKTFLPNYGHALLAVPKISDLMLMVRSLVSVHDTECLVALVRWLNNHSATLRATGTPELSSPGEAVEATLQNNETMQSSLRDVLCAIRLFLDSSRPVEADISAQFTSPLSEDLSMVQQARDHCRHVAWPSDDEVAVFLLHNRAWVDVVIHAAAAMTRAGQQDGI</sequence>
<dbReference type="EMBL" id="JAPDRK010000021">
    <property type="protein sequence ID" value="KAJ9603579.1"/>
    <property type="molecule type" value="Genomic_DNA"/>
</dbReference>
<feature type="compositionally biased region" description="Basic and acidic residues" evidence="1">
    <location>
        <begin position="35"/>
        <end position="45"/>
    </location>
</feature>
<evidence type="ECO:0000256" key="1">
    <source>
        <dbReference type="SAM" id="MobiDB-lite"/>
    </source>
</evidence>
<gene>
    <name evidence="2" type="ORF">H2200_011765</name>
</gene>
<feature type="region of interest" description="Disordered" evidence="1">
    <location>
        <begin position="34"/>
        <end position="57"/>
    </location>
</feature>
<organism evidence="2 3">
    <name type="scientific">Cladophialophora chaetospira</name>
    <dbReference type="NCBI Taxonomy" id="386627"/>
    <lineage>
        <taxon>Eukaryota</taxon>
        <taxon>Fungi</taxon>
        <taxon>Dikarya</taxon>
        <taxon>Ascomycota</taxon>
        <taxon>Pezizomycotina</taxon>
        <taxon>Eurotiomycetes</taxon>
        <taxon>Chaetothyriomycetidae</taxon>
        <taxon>Chaetothyriales</taxon>
        <taxon>Herpotrichiellaceae</taxon>
        <taxon>Cladophialophora</taxon>
    </lineage>
</organism>
<accession>A0AA38WYP9</accession>
<evidence type="ECO:0000313" key="3">
    <source>
        <dbReference type="Proteomes" id="UP001172673"/>
    </source>
</evidence>
<dbReference type="AlphaFoldDB" id="A0AA38WYP9"/>
<protein>
    <submittedName>
        <fullName evidence="2">Uncharacterized protein</fullName>
    </submittedName>
</protein>
<evidence type="ECO:0000313" key="2">
    <source>
        <dbReference type="EMBL" id="KAJ9603579.1"/>
    </source>
</evidence>
<comment type="caution">
    <text evidence="2">The sequence shown here is derived from an EMBL/GenBank/DDBJ whole genome shotgun (WGS) entry which is preliminary data.</text>
</comment>
<proteinExistence type="predicted"/>
<name>A0AA38WYP9_9EURO</name>